<evidence type="ECO:0000256" key="1">
    <source>
        <dbReference type="SAM" id="SignalP"/>
    </source>
</evidence>
<dbReference type="PANTHER" id="PTHR46211:SF14">
    <property type="entry name" value="GLYCEROPHOSPHODIESTER PHOSPHODIESTERASE"/>
    <property type="match status" value="1"/>
</dbReference>
<feature type="domain" description="GP-PDE" evidence="2">
    <location>
        <begin position="26"/>
        <end position="347"/>
    </location>
</feature>
<feature type="chain" id="PRO_5023897001" description="GP-PDE domain-containing protein" evidence="1">
    <location>
        <begin position="26"/>
        <end position="365"/>
    </location>
</feature>
<evidence type="ECO:0000313" key="3">
    <source>
        <dbReference type="EMBL" id="KAA6396650.1"/>
    </source>
</evidence>
<keyword evidence="1" id="KW-0732">Signal</keyword>
<gene>
    <name evidence="3" type="ORF">EZS28_007823</name>
</gene>
<reference evidence="3 4" key="1">
    <citation type="submission" date="2019-03" db="EMBL/GenBank/DDBJ databases">
        <title>Single cell metagenomics reveals metabolic interactions within the superorganism composed of flagellate Streblomastix strix and complex community of Bacteroidetes bacteria on its surface.</title>
        <authorList>
            <person name="Treitli S.C."/>
            <person name="Kolisko M."/>
            <person name="Husnik F."/>
            <person name="Keeling P."/>
            <person name="Hampl V."/>
        </authorList>
    </citation>
    <scope>NUCLEOTIDE SEQUENCE [LARGE SCALE GENOMIC DNA]</scope>
    <source>
        <strain evidence="3">ST1C</strain>
    </source>
</reference>
<dbReference type="PROSITE" id="PS51704">
    <property type="entry name" value="GP_PDE"/>
    <property type="match status" value="1"/>
</dbReference>
<dbReference type="InterPro" id="IPR017946">
    <property type="entry name" value="PLC-like_Pdiesterase_TIM-brl"/>
</dbReference>
<dbReference type="SUPFAM" id="SSF51695">
    <property type="entry name" value="PLC-like phosphodiesterases"/>
    <property type="match status" value="1"/>
</dbReference>
<dbReference type="InterPro" id="IPR030395">
    <property type="entry name" value="GP_PDE_dom"/>
</dbReference>
<feature type="signal peptide" evidence="1">
    <location>
        <begin position="1"/>
        <end position="25"/>
    </location>
</feature>
<dbReference type="EMBL" id="SNRW01001375">
    <property type="protein sequence ID" value="KAA6396650.1"/>
    <property type="molecule type" value="Genomic_DNA"/>
</dbReference>
<proteinExistence type="predicted"/>
<name>A0A5J4WNW7_9EUKA</name>
<evidence type="ECO:0000259" key="2">
    <source>
        <dbReference type="PROSITE" id="PS51704"/>
    </source>
</evidence>
<organism evidence="3 4">
    <name type="scientific">Streblomastix strix</name>
    <dbReference type="NCBI Taxonomy" id="222440"/>
    <lineage>
        <taxon>Eukaryota</taxon>
        <taxon>Metamonada</taxon>
        <taxon>Preaxostyla</taxon>
        <taxon>Oxymonadida</taxon>
        <taxon>Streblomastigidae</taxon>
        <taxon>Streblomastix</taxon>
    </lineage>
</organism>
<protein>
    <recommendedName>
        <fullName evidence="2">GP-PDE domain-containing protein</fullName>
    </recommendedName>
</protein>
<dbReference type="OrthoDB" id="1058301at2759"/>
<dbReference type="Pfam" id="PF03009">
    <property type="entry name" value="GDPD"/>
    <property type="match status" value="1"/>
</dbReference>
<dbReference type="PANTHER" id="PTHR46211">
    <property type="entry name" value="GLYCEROPHOSPHORYL DIESTER PHOSPHODIESTERASE"/>
    <property type="match status" value="1"/>
</dbReference>
<dbReference type="Proteomes" id="UP000324800">
    <property type="component" value="Unassembled WGS sequence"/>
</dbReference>
<accession>A0A5J4WNW7</accession>
<comment type="caution">
    <text evidence="3">The sequence shown here is derived from an EMBL/GenBank/DDBJ whole genome shotgun (WGS) entry which is preliminary data.</text>
</comment>
<dbReference type="PROSITE" id="PS50007">
    <property type="entry name" value="PIPLC_X_DOMAIN"/>
    <property type="match status" value="1"/>
</dbReference>
<dbReference type="AlphaFoldDB" id="A0A5J4WNW7"/>
<evidence type="ECO:0000313" key="4">
    <source>
        <dbReference type="Proteomes" id="UP000324800"/>
    </source>
</evidence>
<dbReference type="Gene3D" id="3.20.20.190">
    <property type="entry name" value="Phosphatidylinositol (PI) phosphodiesterase"/>
    <property type="match status" value="1"/>
</dbReference>
<dbReference type="GO" id="GO:0006629">
    <property type="term" value="P:lipid metabolic process"/>
    <property type="evidence" value="ECO:0007669"/>
    <property type="project" value="InterPro"/>
</dbReference>
<dbReference type="GO" id="GO:0008081">
    <property type="term" value="F:phosphoric diester hydrolase activity"/>
    <property type="evidence" value="ECO:0007669"/>
    <property type="project" value="InterPro"/>
</dbReference>
<sequence>MIRDQILQLSSRLRIILLIISISHSLKVVGHRGSGCSQFNCTSLYPENSIVSFINALKNGADIVELDTWISKDDQIVVTHRNTNLDIDDLYSSIIPESFEGKTPTSGEYSHKEREKYKTKMPWAVDKPERDEYNSDQYNVSYKDHSPIYIPLLSEVFTEICPLGKQIIVELKGNREDLGPRVIQLAKDMDIVNCIHTFSSFHWSKFNPSRANEVDLLEHLRNETIIPKALLFKFRPEELLNPLKAAEYYNATALHTNCQLLWNDIEVRNQIFHRAKTGDIYDQKPNNEQYDSNSQKKEEFKLQRKLTASCYFSGEYTDTVEELEKTIDMNVLDEICTNNPQLLRQILDQREFRRIEIDEEQSSEL</sequence>